<keyword evidence="3" id="KW-1185">Reference proteome</keyword>
<evidence type="ECO:0000313" key="3">
    <source>
        <dbReference type="Proteomes" id="UP000807504"/>
    </source>
</evidence>
<dbReference type="PROSITE" id="PS50097">
    <property type="entry name" value="BTB"/>
    <property type="match status" value="1"/>
</dbReference>
<reference evidence="2" key="2">
    <citation type="submission" date="2020-06" db="EMBL/GenBank/DDBJ databases">
        <authorList>
            <person name="Sheffer M."/>
        </authorList>
    </citation>
    <scope>NUCLEOTIDE SEQUENCE</scope>
</reference>
<dbReference type="SMART" id="SM00225">
    <property type="entry name" value="BTB"/>
    <property type="match status" value="1"/>
</dbReference>
<evidence type="ECO:0000259" key="1">
    <source>
        <dbReference type="PROSITE" id="PS50097"/>
    </source>
</evidence>
<accession>A0A8T0EEM2</accession>
<comment type="caution">
    <text evidence="2">The sequence shown here is derived from an EMBL/GenBank/DDBJ whole genome shotgun (WGS) entry which is preliminary data.</text>
</comment>
<dbReference type="SUPFAM" id="SSF54695">
    <property type="entry name" value="POZ domain"/>
    <property type="match status" value="1"/>
</dbReference>
<dbReference type="Pfam" id="PF00651">
    <property type="entry name" value="BTB"/>
    <property type="match status" value="1"/>
</dbReference>
<dbReference type="Proteomes" id="UP000807504">
    <property type="component" value="Unassembled WGS sequence"/>
</dbReference>
<dbReference type="PANTHER" id="PTHR24413">
    <property type="entry name" value="SPECKLE-TYPE POZ PROTEIN"/>
    <property type="match status" value="1"/>
</dbReference>
<reference evidence="2" key="1">
    <citation type="journal article" date="2020" name="bioRxiv">
        <title>Chromosome-level reference genome of the European wasp spider Argiope bruennichi: a resource for studies on range expansion and evolutionary adaptation.</title>
        <authorList>
            <person name="Sheffer M.M."/>
            <person name="Hoppe A."/>
            <person name="Krehenwinkel H."/>
            <person name="Uhl G."/>
            <person name="Kuss A.W."/>
            <person name="Jensen L."/>
            <person name="Jensen C."/>
            <person name="Gillespie R.G."/>
            <person name="Hoff K.J."/>
            <person name="Prost S."/>
        </authorList>
    </citation>
    <scope>NUCLEOTIDE SEQUENCE</scope>
</reference>
<proteinExistence type="predicted"/>
<name>A0A8T0EEM2_ARGBR</name>
<dbReference type="InterPro" id="IPR008974">
    <property type="entry name" value="TRAF-like"/>
</dbReference>
<sequence>MASSENSGFIFTWSIENIHYIALNRELTSPTFIADCLDKTEWRLGVVLRLNEDQKIEKYLQLYKVPTEPYYYPISYEFSVFDASNKKLESFKVRGFRFHRGSSTGESKLYDRTEYFSKIKTIQCRLWANEKDSVTEQGFGHTSICFERRYFAWTIEKFSELWRKTSYMTIESKKCPSKSINLILNTSLTCERKLQVELRNNLTCKWCYTGNCCPYPYVQGCEISIVDSKGNVMVLTGQEKWKSAEECDGIKAPKGKSHDKYYFQFPLNSTNKEFVETCVQNDSLSFRCECDICFGFETSQLENAPKECTDIEKRQDCDCCKTAISSSAPPTNFMEEMQQLLAEKQFCDFTLKTEIETFPVHKAILSVRSPVFKAIFSHDMRENTNQNIDIPDLNAATVRRMFVYIYTDKIDNISWNDAFDLYIAGDKYQMLNLKERCSFILKSNLHPSNACEILVLADERHDEELKKAAEDYIIDHDVEIIRMDAWKDIEKNNPSLGVDILRQIVIKRQKV</sequence>
<dbReference type="OrthoDB" id="624345at2759"/>
<feature type="domain" description="BTB" evidence="1">
    <location>
        <begin position="347"/>
        <end position="414"/>
    </location>
</feature>
<dbReference type="EMBL" id="JABXBU010002228">
    <property type="protein sequence ID" value="KAF8771100.1"/>
    <property type="molecule type" value="Genomic_DNA"/>
</dbReference>
<dbReference type="AlphaFoldDB" id="A0A8T0EEM2"/>
<organism evidence="2 3">
    <name type="scientific">Argiope bruennichi</name>
    <name type="common">Wasp spider</name>
    <name type="synonym">Aranea bruennichi</name>
    <dbReference type="NCBI Taxonomy" id="94029"/>
    <lineage>
        <taxon>Eukaryota</taxon>
        <taxon>Metazoa</taxon>
        <taxon>Ecdysozoa</taxon>
        <taxon>Arthropoda</taxon>
        <taxon>Chelicerata</taxon>
        <taxon>Arachnida</taxon>
        <taxon>Araneae</taxon>
        <taxon>Araneomorphae</taxon>
        <taxon>Entelegynae</taxon>
        <taxon>Araneoidea</taxon>
        <taxon>Araneidae</taxon>
        <taxon>Argiope</taxon>
    </lineage>
</organism>
<dbReference type="Gene3D" id="1.25.40.420">
    <property type="match status" value="1"/>
</dbReference>
<dbReference type="Gene3D" id="2.60.210.10">
    <property type="entry name" value="Apoptosis, Tumor Necrosis Factor Receptor Associated Protein 2, Chain A"/>
    <property type="match status" value="1"/>
</dbReference>
<evidence type="ECO:0000313" key="2">
    <source>
        <dbReference type="EMBL" id="KAF8771100.1"/>
    </source>
</evidence>
<gene>
    <name evidence="2" type="ORF">HNY73_018554</name>
</gene>
<dbReference type="InterPro" id="IPR011333">
    <property type="entry name" value="SKP1/BTB/POZ_sf"/>
</dbReference>
<dbReference type="InterPro" id="IPR000210">
    <property type="entry name" value="BTB/POZ_dom"/>
</dbReference>
<protein>
    <submittedName>
        <fullName evidence="2">Speckle-type POZ protein like</fullName>
    </submittedName>
</protein>
<dbReference type="CDD" id="cd18186">
    <property type="entry name" value="BTB_POZ_ZBTB_KLHL-like"/>
    <property type="match status" value="1"/>
</dbReference>
<dbReference type="Gene3D" id="3.30.710.10">
    <property type="entry name" value="Potassium Channel Kv1.1, Chain A"/>
    <property type="match status" value="1"/>
</dbReference>